<dbReference type="EMBL" id="BMKQ01000001">
    <property type="protein sequence ID" value="GGF56278.1"/>
    <property type="molecule type" value="Genomic_DNA"/>
</dbReference>
<dbReference type="InterPro" id="IPR029044">
    <property type="entry name" value="Nucleotide-diphossugar_trans"/>
</dbReference>
<evidence type="ECO:0000256" key="5">
    <source>
        <dbReference type="SAM" id="MobiDB-lite"/>
    </source>
</evidence>
<dbReference type="PANTHER" id="PTHR43179:SF12">
    <property type="entry name" value="GALACTOFURANOSYLTRANSFERASE GLFT2"/>
    <property type="match status" value="1"/>
</dbReference>
<evidence type="ECO:0000256" key="4">
    <source>
        <dbReference type="ARBA" id="ARBA00022679"/>
    </source>
</evidence>
<gene>
    <name evidence="7" type="ORF">GCM10011519_32790</name>
</gene>
<evidence type="ECO:0000313" key="7">
    <source>
        <dbReference type="EMBL" id="GGF56278.1"/>
    </source>
</evidence>
<evidence type="ECO:0000256" key="3">
    <source>
        <dbReference type="ARBA" id="ARBA00022676"/>
    </source>
</evidence>
<organism evidence="7 8">
    <name type="scientific">Marmoricola endophyticus</name>
    <dbReference type="NCBI Taxonomy" id="2040280"/>
    <lineage>
        <taxon>Bacteria</taxon>
        <taxon>Bacillati</taxon>
        <taxon>Actinomycetota</taxon>
        <taxon>Actinomycetes</taxon>
        <taxon>Propionibacteriales</taxon>
        <taxon>Nocardioidaceae</taxon>
        <taxon>Marmoricola</taxon>
    </lineage>
</organism>
<keyword evidence="3" id="KW-0328">Glycosyltransferase</keyword>
<evidence type="ECO:0000259" key="6">
    <source>
        <dbReference type="Pfam" id="PF00535"/>
    </source>
</evidence>
<dbReference type="RefSeq" id="WP_229660928.1">
    <property type="nucleotide sequence ID" value="NZ_BMKQ01000001.1"/>
</dbReference>
<keyword evidence="4" id="KW-0808">Transferase</keyword>
<dbReference type="Pfam" id="PF00535">
    <property type="entry name" value="Glycos_transf_2"/>
    <property type="match status" value="1"/>
</dbReference>
<dbReference type="Gene3D" id="3.90.550.10">
    <property type="entry name" value="Spore Coat Polysaccharide Biosynthesis Protein SpsA, Chain A"/>
    <property type="match status" value="1"/>
</dbReference>
<evidence type="ECO:0000256" key="1">
    <source>
        <dbReference type="ARBA" id="ARBA00004776"/>
    </source>
</evidence>
<dbReference type="Proteomes" id="UP000649179">
    <property type="component" value="Unassembled WGS sequence"/>
</dbReference>
<keyword evidence="8" id="KW-1185">Reference proteome</keyword>
<comment type="similarity">
    <text evidence="2">Belongs to the glycosyltransferase 2 family.</text>
</comment>
<reference evidence="7" key="1">
    <citation type="journal article" date="2014" name="Int. J. Syst. Evol. Microbiol.">
        <title>Complete genome sequence of Corynebacterium casei LMG S-19264T (=DSM 44701T), isolated from a smear-ripened cheese.</title>
        <authorList>
            <consortium name="US DOE Joint Genome Institute (JGI-PGF)"/>
            <person name="Walter F."/>
            <person name="Albersmeier A."/>
            <person name="Kalinowski J."/>
            <person name="Ruckert C."/>
        </authorList>
    </citation>
    <scope>NUCLEOTIDE SEQUENCE</scope>
    <source>
        <strain evidence="7">CGMCC 1.16067</strain>
    </source>
</reference>
<evidence type="ECO:0000313" key="8">
    <source>
        <dbReference type="Proteomes" id="UP000649179"/>
    </source>
</evidence>
<dbReference type="GO" id="GO:0016757">
    <property type="term" value="F:glycosyltransferase activity"/>
    <property type="evidence" value="ECO:0007669"/>
    <property type="project" value="UniProtKB-KW"/>
</dbReference>
<dbReference type="InterPro" id="IPR001173">
    <property type="entry name" value="Glyco_trans_2-like"/>
</dbReference>
<dbReference type="PANTHER" id="PTHR43179">
    <property type="entry name" value="RHAMNOSYLTRANSFERASE WBBL"/>
    <property type="match status" value="1"/>
</dbReference>
<accession>A0A917BSZ0</accession>
<feature type="region of interest" description="Disordered" evidence="5">
    <location>
        <begin position="292"/>
        <end position="311"/>
    </location>
</feature>
<reference evidence="7" key="2">
    <citation type="submission" date="2020-09" db="EMBL/GenBank/DDBJ databases">
        <authorList>
            <person name="Sun Q."/>
            <person name="Zhou Y."/>
        </authorList>
    </citation>
    <scope>NUCLEOTIDE SEQUENCE</scope>
    <source>
        <strain evidence="7">CGMCC 1.16067</strain>
    </source>
</reference>
<comment type="caution">
    <text evidence="7">The sequence shown here is derived from an EMBL/GenBank/DDBJ whole genome shotgun (WGS) entry which is preliminary data.</text>
</comment>
<feature type="domain" description="Glycosyltransferase 2-like" evidence="6">
    <location>
        <begin position="8"/>
        <end position="133"/>
    </location>
</feature>
<dbReference type="CDD" id="cd04185">
    <property type="entry name" value="GT_2_like_b"/>
    <property type="match status" value="1"/>
</dbReference>
<dbReference type="AlphaFoldDB" id="A0A917BSZ0"/>
<dbReference type="SUPFAM" id="SSF53448">
    <property type="entry name" value="Nucleotide-diphospho-sugar transferases"/>
    <property type="match status" value="1"/>
</dbReference>
<proteinExistence type="inferred from homology"/>
<protein>
    <submittedName>
        <fullName evidence="7">Rhamnosyltransferase</fullName>
    </submittedName>
</protein>
<evidence type="ECO:0000256" key="2">
    <source>
        <dbReference type="ARBA" id="ARBA00006739"/>
    </source>
</evidence>
<sequence length="311" mass="34047">MSPESVAVVVVTYNRADLLAGMLAGLAGLDRAPDEVLVIDNASTDHTPEVLRGCDLPGLRVVRSEENLGGAGGFHLGLRLAHEAGHDRVWLMDDDVVPAPDCLDVLLAAGEGSTDALMAVREDRSGALVEKAALRFDLRNPLAIKPKTAMVETTYGTRAAMPERVALENVAFEGFLVHRATVDAIGLPDPSFFIFYDDCDYAIRARRAGFGIWGVRDARLVRQLDFDQQHDLAGWKGFYMFRNLFVVHQRYGENLAVRLKPWLITLVVLLLSPVQGGRGQARNVVRALRSSRGMRHVPDSARRAGPTASLQ</sequence>
<name>A0A917BSZ0_9ACTN</name>
<comment type="pathway">
    <text evidence="1">Cell wall biogenesis; cell wall polysaccharide biosynthesis.</text>
</comment>